<dbReference type="InterPro" id="IPR002539">
    <property type="entry name" value="MaoC-like_dom"/>
</dbReference>
<proteinExistence type="inferred from homology"/>
<dbReference type="Pfam" id="PF01575">
    <property type="entry name" value="MaoC_dehydratas"/>
    <property type="match status" value="1"/>
</dbReference>
<comment type="caution">
    <text evidence="3">The sequence shown here is derived from an EMBL/GenBank/DDBJ whole genome shotgun (WGS) entry which is preliminary data.</text>
</comment>
<dbReference type="RefSeq" id="WP_132198075.1">
    <property type="nucleotide sequence ID" value="NZ_SMKY01000058.1"/>
</dbReference>
<feature type="domain" description="MaoC-like" evidence="2">
    <location>
        <begin position="12"/>
        <end position="115"/>
    </location>
</feature>
<comment type="similarity">
    <text evidence="1">Belongs to the enoyl-CoA hydratase/isomerase family.</text>
</comment>
<dbReference type="OrthoDB" id="9796589at2"/>
<evidence type="ECO:0000256" key="1">
    <source>
        <dbReference type="ARBA" id="ARBA00005254"/>
    </source>
</evidence>
<evidence type="ECO:0000259" key="2">
    <source>
        <dbReference type="Pfam" id="PF01575"/>
    </source>
</evidence>
<dbReference type="InterPro" id="IPR029069">
    <property type="entry name" value="HotDog_dom_sf"/>
</dbReference>
<name>A0A4R5BGU9_9ACTN</name>
<evidence type="ECO:0000313" key="3">
    <source>
        <dbReference type="EMBL" id="TDD83054.1"/>
    </source>
</evidence>
<dbReference type="AlphaFoldDB" id="A0A4R5BGU9"/>
<protein>
    <submittedName>
        <fullName evidence="3">Dehydratase</fullName>
    </submittedName>
</protein>
<dbReference type="SUPFAM" id="SSF54637">
    <property type="entry name" value="Thioesterase/thiol ester dehydrase-isomerase"/>
    <property type="match status" value="1"/>
</dbReference>
<dbReference type="Gene3D" id="3.10.129.10">
    <property type="entry name" value="Hotdog Thioesterase"/>
    <property type="match status" value="1"/>
</dbReference>
<dbReference type="Proteomes" id="UP000295578">
    <property type="component" value="Unassembled WGS sequence"/>
</dbReference>
<sequence length="140" mass="15569">MPFTEGDAITFSKTVSESDVYQFAGVTGDLAPNHVDAEYMRSTPYGRRIAHGVLILGYTSTASTRALERANEHAVSYGYDRVRFTGPVFFGDTITVRYTTERVDPAERKIYSQIRVTNQDGDLCLVATHVLKLVDVQENA</sequence>
<dbReference type="PANTHER" id="PTHR43437:SF3">
    <property type="entry name" value="HYDROXYACYL-THIOESTER DEHYDRATASE TYPE 2, MITOCHONDRIAL"/>
    <property type="match status" value="1"/>
</dbReference>
<dbReference type="EMBL" id="SMKY01000058">
    <property type="protein sequence ID" value="TDD83054.1"/>
    <property type="molecule type" value="Genomic_DNA"/>
</dbReference>
<organism evidence="3 4">
    <name type="scientific">Actinomadura darangshiensis</name>
    <dbReference type="NCBI Taxonomy" id="705336"/>
    <lineage>
        <taxon>Bacteria</taxon>
        <taxon>Bacillati</taxon>
        <taxon>Actinomycetota</taxon>
        <taxon>Actinomycetes</taxon>
        <taxon>Streptosporangiales</taxon>
        <taxon>Thermomonosporaceae</taxon>
        <taxon>Actinomadura</taxon>
    </lineage>
</organism>
<evidence type="ECO:0000313" key="4">
    <source>
        <dbReference type="Proteomes" id="UP000295578"/>
    </source>
</evidence>
<keyword evidence="4" id="KW-1185">Reference proteome</keyword>
<gene>
    <name evidence="3" type="ORF">E1293_15385</name>
</gene>
<reference evidence="3 4" key="1">
    <citation type="submission" date="2019-03" db="EMBL/GenBank/DDBJ databases">
        <title>Draft genome sequences of novel Actinobacteria.</title>
        <authorList>
            <person name="Sahin N."/>
            <person name="Ay H."/>
            <person name="Saygin H."/>
        </authorList>
    </citation>
    <scope>NUCLEOTIDE SEQUENCE [LARGE SCALE GENOMIC DNA]</scope>
    <source>
        <strain evidence="3 4">DSM 45941</strain>
    </source>
</reference>
<accession>A0A4R5BGU9</accession>
<dbReference type="InterPro" id="IPR050965">
    <property type="entry name" value="UPF0336/Enoyl-CoA_hydratase"/>
</dbReference>
<dbReference type="GO" id="GO:0006633">
    <property type="term" value="P:fatty acid biosynthetic process"/>
    <property type="evidence" value="ECO:0007669"/>
    <property type="project" value="TreeGrafter"/>
</dbReference>
<dbReference type="GO" id="GO:0019171">
    <property type="term" value="F:(3R)-hydroxyacyl-[acyl-carrier-protein] dehydratase activity"/>
    <property type="evidence" value="ECO:0007669"/>
    <property type="project" value="TreeGrafter"/>
</dbReference>
<dbReference type="PANTHER" id="PTHR43437">
    <property type="entry name" value="HYDROXYACYL-THIOESTER DEHYDRATASE TYPE 2, MITOCHONDRIAL-RELATED"/>
    <property type="match status" value="1"/>
</dbReference>